<reference evidence="2" key="1">
    <citation type="submission" date="2025-08" db="UniProtKB">
        <authorList>
            <consortium name="RefSeq"/>
        </authorList>
    </citation>
    <scope>IDENTIFICATION</scope>
</reference>
<gene>
    <name evidence="2" type="primary">Znf831</name>
</gene>
<accession>A0AC58MP12</accession>
<evidence type="ECO:0000313" key="1">
    <source>
        <dbReference type="Proteomes" id="UP001732720"/>
    </source>
</evidence>
<keyword evidence="1" id="KW-1185">Reference proteome</keyword>
<name>A0AC58MP12_CASCN</name>
<evidence type="ECO:0000313" key="2">
    <source>
        <dbReference type="RefSeq" id="XP_073931140.1"/>
    </source>
</evidence>
<dbReference type="Proteomes" id="UP001732720">
    <property type="component" value="Chromosome 5"/>
</dbReference>
<dbReference type="RefSeq" id="XP_073931140.1">
    <property type="nucleotide sequence ID" value="XM_074075039.1"/>
</dbReference>
<protein>
    <submittedName>
        <fullName evidence="2">Zinc finger protein 831</fullName>
    </submittedName>
</protein>
<proteinExistence type="predicted"/>
<sequence>MEAPEPTCPGPSARDKPALAPGLSGTPRGQASPHLTLGPVILPQEQNLPPTVFLKALPIPLYHTVPPGGLQPRAPLVTGSLDGGSVPFILSPLLQPEGPGPTQVGKPAAPTLTVNIVGALPVLSPGLAPTLGSPGKVRNAGKYLCPHCGRDCLKPSVLEKHIRSHTGERPFPCATCGIAFKTQSNLYKHRRTQTHLNNSRLSLESERGRHSLLDEGDRVREPSTADGTGENQNQGTPETALSPGPHLSLAAKNLEMKTEATPNPDSTLVHREGPVDSTQIASPLASSQPRRKLPEQKPCSLPRQQGMTLEKPWDSRASEGRLRKCESTDSGYLSRSDSAEQPPVPSSPLHSLSEHSVESEGEGGPGPGLGGARAESGAPGASLELEKKQLEERIARLISHNQAVVDDPQLDHVRPRKTVLSKQGSIDLPMPYTYKDSFHFDIRALEPGRRRAALCPARSTFTPLDKARPLFFHSVPTQLSTMVECVPVTRSNSLPFVEGSRTWPEPRDLQDACPRLQKPLSPRLAPTRVGYHSGLTLADVPSGHPRALVRQAAVEDVPCVPTGDTSAPAEDLDGKKTPAGDGAASKSRVASKKTNQRKLKMFSQEKWQVYGNETFERIYQKMKSSHQGGQKARKVRAGHETELNLPHQEEVAGGKGVTLSQESKTLILGDISVEDKPWRSLPAPEDSWETESPQQKKTVAGTGDTDQLRVARPESSPTLSSRVPHHLGSRSPQFPPKGRMEPGCQLPPSPRPLQREDLGDSRLILTDPKLERGLPSGGSVKETCPWAQPVLRRPSGGSGEPQSLEDKLPSERKKLKVEGLDPQEQLRLLGTETAGGSVQAASLPSQKQDGDPQEMPGGPPEDALPVAAPLESSCTSPATAAVLKQEGPRDKEPRLPPAARAPGHHVQLATQPQPPSDLTAVADSTFPPKYLLRLPQGETPPQLPISRGQGQDSLCTSGQPEQRRVSLVGSEPGTSQSLSPASGPTSGETDRILDPSWSRPSDGREEAQAGKEKAQVSVPATKDSPGSATGVPQETASFLSVCNAHVVRDPGDATHAIHDLCTDRILTRARTSGDLLNPWSPTWELGQPLESALEVPSMEPLAGLNVSCPFQPGSFLPAPMGPQGMALGRTELAPARHLGTPRSCRAQSSFPSLRAEPRLTWCCLSRSLPLPVEQKDKTASVYSALHFPGDSLQDEGPSILPFSSGGRTRTSPGGGGPVQTPELSYPTVPGMRAQDPVLDPERKKGLCRRRVKTSRGDSRQKKLRLHPKRCEGSFWQSRAQLRVSRLRKPPWVPRRRCLPSPLHGPEPRGTLRRASLEVAGLSLRGEPSCASAELSLGHGNEERKEDNGRSFSEAISPSASSKTVREMNKSTVKGISPSAGKHDDCFLHEDTAGGPRLSLPSDSCLTVAKADPLPLGEGLDFGLLDTQRLPSQNQVSIDPKPCISSDSQEPSSFGFKGTFPHHDVSTSVAAICITLGARAGHTTLGIHSVEAQDHNWAAGETLIQSSPDRGAIAESTAQILLPEKLSPGQKIWGLAPLGSPGKTHLEPPASGPSSTSSHQEERRHQTGFLSNDQYGCEEMATPCPALGSDNGECQASGLITQRGYVFPSNPGQASEVSEAPSPSIRKRSLEGMRKQTRVELSDSSSDDEDRLIIEL</sequence>
<organism evidence="1 2">
    <name type="scientific">Castor canadensis</name>
    <name type="common">American beaver</name>
    <dbReference type="NCBI Taxonomy" id="51338"/>
    <lineage>
        <taxon>Eukaryota</taxon>
        <taxon>Metazoa</taxon>
        <taxon>Chordata</taxon>
        <taxon>Craniata</taxon>
        <taxon>Vertebrata</taxon>
        <taxon>Euteleostomi</taxon>
        <taxon>Mammalia</taxon>
        <taxon>Eutheria</taxon>
        <taxon>Euarchontoglires</taxon>
        <taxon>Glires</taxon>
        <taxon>Rodentia</taxon>
        <taxon>Castorimorpha</taxon>
        <taxon>Castoridae</taxon>
        <taxon>Castor</taxon>
    </lineage>
</organism>